<name>A0A5N6DJR6_ASPPA</name>
<dbReference type="VEuPathDB" id="FungiDB:BDV34DRAFT_195825"/>
<evidence type="ECO:0000313" key="2">
    <source>
        <dbReference type="Proteomes" id="UP000326532"/>
    </source>
</evidence>
<reference evidence="1 2" key="1">
    <citation type="submission" date="2019-04" db="EMBL/GenBank/DDBJ databases">
        <title>Fungal friends and foes A comparative genomics study of 23 Aspergillus species from section Flavi.</title>
        <authorList>
            <consortium name="DOE Joint Genome Institute"/>
            <person name="Kjaerbolling I."/>
            <person name="Vesth T.C."/>
            <person name="Frisvad J.C."/>
            <person name="Nybo J.L."/>
            <person name="Theobald S."/>
            <person name="Kildgaard S."/>
            <person name="Petersen T.I."/>
            <person name="Kuo A."/>
            <person name="Sato A."/>
            <person name="Lyhne E.K."/>
            <person name="Kogle M.E."/>
            <person name="Wiebenga A."/>
            <person name="Kun R.S."/>
            <person name="Lubbers R.J."/>
            <person name="Makela M.R."/>
            <person name="Barry K."/>
            <person name="Chovatia M."/>
            <person name="Clum A."/>
            <person name="Daum C."/>
            <person name="Haridas S."/>
            <person name="He G."/>
            <person name="LaButti K."/>
            <person name="Lipzen A."/>
            <person name="Mondo S."/>
            <person name="Pangilinan J."/>
            <person name="Riley R."/>
            <person name="Salamov A."/>
            <person name="Simmons B.A."/>
            <person name="Magnuson J.K."/>
            <person name="Henrissat B."/>
            <person name="Mortensen U.H."/>
            <person name="Larsen T.O."/>
            <person name="De vries R.P."/>
            <person name="Grigoriev I.V."/>
            <person name="Machida M."/>
            <person name="Baker S.E."/>
            <person name="Andersen M.R."/>
        </authorList>
    </citation>
    <scope>NUCLEOTIDE SEQUENCE [LARGE SCALE GENOMIC DNA]</scope>
    <source>
        <strain evidence="1 2">CBS 117618</strain>
    </source>
</reference>
<organism evidence="1 2">
    <name type="scientific">Aspergillus parasiticus</name>
    <dbReference type="NCBI Taxonomy" id="5067"/>
    <lineage>
        <taxon>Eukaryota</taxon>
        <taxon>Fungi</taxon>
        <taxon>Dikarya</taxon>
        <taxon>Ascomycota</taxon>
        <taxon>Pezizomycotina</taxon>
        <taxon>Eurotiomycetes</taxon>
        <taxon>Eurotiomycetidae</taxon>
        <taxon>Eurotiales</taxon>
        <taxon>Aspergillaceae</taxon>
        <taxon>Aspergillus</taxon>
        <taxon>Aspergillus subgen. Circumdati</taxon>
    </lineage>
</organism>
<proteinExistence type="predicted"/>
<dbReference type="Proteomes" id="UP000326532">
    <property type="component" value="Unassembled WGS sequence"/>
</dbReference>
<evidence type="ECO:0000313" key="1">
    <source>
        <dbReference type="EMBL" id="KAB8205362.1"/>
    </source>
</evidence>
<dbReference type="EMBL" id="ML734971">
    <property type="protein sequence ID" value="KAB8205362.1"/>
    <property type="molecule type" value="Genomic_DNA"/>
</dbReference>
<accession>A0A5N6DJR6</accession>
<sequence length="206" mass="22588">MPSGIAKRAQQAIKESLPDLNVGINKTKSHALHPETYIGPLVPWNDFEKEARQHLVALSLGNGGPVLGFRSIEKPALLAIEQFVVGDEMGVQGRFTERLSQAMTAVLAATGSRTRFGDYKATSDRCIKGKVPDVAIMDHNNLLRAVGELKTPWIDQHNLESACRDDHGLRRLLGMHKPGRIVNGNITDLWNKANPSSTCLPRRVGP</sequence>
<protein>
    <submittedName>
        <fullName evidence="1">Uncharacterized protein</fullName>
    </submittedName>
</protein>
<keyword evidence="2" id="KW-1185">Reference proteome</keyword>
<dbReference type="AlphaFoldDB" id="A0A5N6DJR6"/>
<gene>
    <name evidence="1" type="ORF">BDV34DRAFT_195825</name>
</gene>